<keyword evidence="4" id="KW-1185">Reference proteome</keyword>
<dbReference type="InterPro" id="IPR000073">
    <property type="entry name" value="AB_hydrolase_1"/>
</dbReference>
<dbReference type="PRINTS" id="PR00111">
    <property type="entry name" value="ABHYDROLASE"/>
</dbReference>
<dbReference type="KEGG" id="aym:YM304_38750"/>
<evidence type="ECO:0000313" key="4">
    <source>
        <dbReference type="Proteomes" id="UP000011863"/>
    </source>
</evidence>
<evidence type="ECO:0000256" key="1">
    <source>
        <dbReference type="SAM" id="MobiDB-lite"/>
    </source>
</evidence>
<dbReference type="SUPFAM" id="SSF53474">
    <property type="entry name" value="alpha/beta-Hydrolases"/>
    <property type="match status" value="1"/>
</dbReference>
<dbReference type="InterPro" id="IPR050228">
    <property type="entry name" value="Carboxylesterase_BioH"/>
</dbReference>
<feature type="compositionally biased region" description="Basic and acidic residues" evidence="1">
    <location>
        <begin position="12"/>
        <end position="25"/>
    </location>
</feature>
<dbReference type="RefSeq" id="WP_015443436.1">
    <property type="nucleotide sequence ID" value="NC_020520.1"/>
</dbReference>
<dbReference type="Gene3D" id="3.40.50.1820">
    <property type="entry name" value="alpha/beta hydrolase"/>
    <property type="match status" value="1"/>
</dbReference>
<protein>
    <recommendedName>
        <fullName evidence="2">Serine aminopeptidase S33 domain-containing protein</fullName>
    </recommendedName>
</protein>
<dbReference type="InterPro" id="IPR022742">
    <property type="entry name" value="Hydrolase_4"/>
</dbReference>
<dbReference type="PANTHER" id="PTHR43194">
    <property type="entry name" value="HYDROLASE ALPHA/BETA FOLD FAMILY"/>
    <property type="match status" value="1"/>
</dbReference>
<dbReference type="Pfam" id="PF12146">
    <property type="entry name" value="Hydrolase_4"/>
    <property type="match status" value="1"/>
</dbReference>
<dbReference type="InterPro" id="IPR000639">
    <property type="entry name" value="Epox_hydrolase-like"/>
</dbReference>
<dbReference type="GO" id="GO:0003824">
    <property type="term" value="F:catalytic activity"/>
    <property type="evidence" value="ECO:0007669"/>
    <property type="project" value="InterPro"/>
</dbReference>
<accession>A0A6C7EGD4</accession>
<dbReference type="AlphaFoldDB" id="A0A6C7EGD4"/>
<organism evidence="3 4">
    <name type="scientific">Ilumatobacter coccineus (strain NBRC 103263 / KCTC 29153 / YM16-304)</name>
    <dbReference type="NCBI Taxonomy" id="1313172"/>
    <lineage>
        <taxon>Bacteria</taxon>
        <taxon>Bacillati</taxon>
        <taxon>Actinomycetota</taxon>
        <taxon>Acidimicrobiia</taxon>
        <taxon>Acidimicrobiales</taxon>
        <taxon>Ilumatobacteraceae</taxon>
        <taxon>Ilumatobacter</taxon>
    </lineage>
</organism>
<feature type="domain" description="Serine aminopeptidase S33" evidence="2">
    <location>
        <begin position="52"/>
        <end position="147"/>
    </location>
</feature>
<gene>
    <name evidence="3" type="ORF">YM304_38750</name>
</gene>
<feature type="region of interest" description="Disordered" evidence="1">
    <location>
        <begin position="1"/>
        <end position="25"/>
    </location>
</feature>
<sequence>MTTETPADSIELDEHGESPFPEARRPDRQWQLDANGLSIAVHEWGDPEAPPLMMMHGGFDFARTFDVFAPKLAAGGWRVVCWDQRGHGSSEHAEMYSWDGDMRDTLALFDHVAPGRAIPVIGHSKGGALMTQLADAQPHRFRCLVNMDGIPYKRNIPDVAEHERTTMLANDLAGWLDHRRKTATNSRRPGTLDELAKRRGKMNPRLPHEWLRRLVTTGGYLSDDGWRWRIDPSMRFGGFGPWRPEWTLMRLPGLPMPFLGILGAQMEEMGWGTPPPKVMPYMPMDGRCEILDDVGHFVHIEQPDRVSEMVLDFIGAPS</sequence>
<dbReference type="PANTHER" id="PTHR43194:SF2">
    <property type="entry name" value="PEROXISOMAL MEMBRANE PROTEIN LPX1"/>
    <property type="match status" value="1"/>
</dbReference>
<evidence type="ECO:0000313" key="3">
    <source>
        <dbReference type="EMBL" id="BAN04189.1"/>
    </source>
</evidence>
<dbReference type="EMBL" id="AP012057">
    <property type="protein sequence ID" value="BAN04189.1"/>
    <property type="molecule type" value="Genomic_DNA"/>
</dbReference>
<dbReference type="InterPro" id="IPR029058">
    <property type="entry name" value="AB_hydrolase_fold"/>
</dbReference>
<name>A0A6C7EGD4_ILUCY</name>
<proteinExistence type="predicted"/>
<dbReference type="Proteomes" id="UP000011863">
    <property type="component" value="Chromosome"/>
</dbReference>
<evidence type="ECO:0000259" key="2">
    <source>
        <dbReference type="Pfam" id="PF12146"/>
    </source>
</evidence>
<dbReference type="PRINTS" id="PR00412">
    <property type="entry name" value="EPOXHYDRLASE"/>
</dbReference>
<reference evidence="3 4" key="1">
    <citation type="journal article" date="2013" name="Int. J. Syst. Evol. Microbiol.">
        <title>Ilumatobacter nonamiense sp. nov. and Ilumatobacter coccineum sp. nov., isolated from seashore sand.</title>
        <authorList>
            <person name="Matsumoto A."/>
            <person name="Kasai H."/>
            <person name="Matsuo Y."/>
            <person name="Shizuri Y."/>
            <person name="Ichikawa N."/>
            <person name="Fujita N."/>
            <person name="Omura S."/>
            <person name="Takahashi Y."/>
        </authorList>
    </citation>
    <scope>NUCLEOTIDE SEQUENCE [LARGE SCALE GENOMIC DNA]</scope>
    <source>
        <strain evidence="4">NBRC 103263 / KCTC 29153 / YM16-304</strain>
    </source>
</reference>